<comment type="caution">
    <text evidence="1">The sequence shown here is derived from an EMBL/GenBank/DDBJ whole genome shotgun (WGS) entry which is preliminary data.</text>
</comment>
<dbReference type="InterPro" id="IPR038084">
    <property type="entry name" value="PduO/GlcC-like_sf"/>
</dbReference>
<keyword evidence="2" id="KW-1185">Reference proteome</keyword>
<dbReference type="RefSeq" id="WP_309799203.1">
    <property type="nucleotide sequence ID" value="NZ_JAVDPW010000010.1"/>
</dbReference>
<dbReference type="InterPro" id="IPR005624">
    <property type="entry name" value="PduO/GlcC-like"/>
</dbReference>
<dbReference type="Proteomes" id="UP001262410">
    <property type="component" value="Unassembled WGS sequence"/>
</dbReference>
<dbReference type="Pfam" id="PF03928">
    <property type="entry name" value="HbpS-like"/>
    <property type="match status" value="1"/>
</dbReference>
<proteinExistence type="predicted"/>
<dbReference type="InterPro" id="IPR052517">
    <property type="entry name" value="GlcG_carb_metab_protein"/>
</dbReference>
<protein>
    <submittedName>
        <fullName evidence="1">Uncharacterized protein GlcG (DUF336 family)</fullName>
    </submittedName>
</protein>
<accession>A0ABU1JVZ1</accession>
<name>A0ABU1JVZ1_9PROT</name>
<evidence type="ECO:0000313" key="2">
    <source>
        <dbReference type="Proteomes" id="UP001262410"/>
    </source>
</evidence>
<dbReference type="SUPFAM" id="SSF143744">
    <property type="entry name" value="GlcG-like"/>
    <property type="match status" value="1"/>
</dbReference>
<dbReference type="PANTHER" id="PTHR34309:SF1">
    <property type="entry name" value="PROTEIN GLCG"/>
    <property type="match status" value="1"/>
</dbReference>
<reference evidence="1 2" key="1">
    <citation type="submission" date="2023-07" db="EMBL/GenBank/DDBJ databases">
        <title>Sorghum-associated microbial communities from plants grown in Nebraska, USA.</title>
        <authorList>
            <person name="Schachtman D."/>
        </authorList>
    </citation>
    <scope>NUCLEOTIDE SEQUENCE [LARGE SCALE GENOMIC DNA]</scope>
    <source>
        <strain evidence="1 2">584</strain>
    </source>
</reference>
<gene>
    <name evidence="1" type="ORF">E9232_005337</name>
</gene>
<dbReference type="PANTHER" id="PTHR34309">
    <property type="entry name" value="SLR1406 PROTEIN"/>
    <property type="match status" value="1"/>
</dbReference>
<sequence length="134" mass="13489">MSDFAPALEEAQAVLSRAVADAAARGRRIAAVVIDRGGHIVAAARMDGADHLTLAIAQRRAAAAVHFAEPTRGVALRLARDPVEAALLAGLPEMLVQPGGFPWRDAGAVAGALGIAGAGAEDDHAIGDAAIGML</sequence>
<dbReference type="EMBL" id="JAVDPW010000010">
    <property type="protein sequence ID" value="MDR6292792.1"/>
    <property type="molecule type" value="Genomic_DNA"/>
</dbReference>
<dbReference type="Gene3D" id="3.30.450.150">
    <property type="entry name" value="Haem-degrading domain"/>
    <property type="match status" value="1"/>
</dbReference>
<organism evidence="1 2">
    <name type="scientific">Inquilinus ginsengisoli</name>
    <dbReference type="NCBI Taxonomy" id="363840"/>
    <lineage>
        <taxon>Bacteria</taxon>
        <taxon>Pseudomonadati</taxon>
        <taxon>Pseudomonadota</taxon>
        <taxon>Alphaproteobacteria</taxon>
        <taxon>Rhodospirillales</taxon>
        <taxon>Rhodospirillaceae</taxon>
        <taxon>Inquilinus</taxon>
    </lineage>
</organism>
<evidence type="ECO:0000313" key="1">
    <source>
        <dbReference type="EMBL" id="MDR6292792.1"/>
    </source>
</evidence>